<dbReference type="Pfam" id="PF24626">
    <property type="entry name" value="SH3_Tf2-1"/>
    <property type="match status" value="1"/>
</dbReference>
<evidence type="ECO:0000259" key="18">
    <source>
        <dbReference type="PROSITE" id="PS50994"/>
    </source>
</evidence>
<evidence type="ECO:0000256" key="1">
    <source>
        <dbReference type="ARBA" id="ARBA00022670"/>
    </source>
</evidence>
<dbReference type="FunFam" id="3.10.10.10:FF:000007">
    <property type="entry name" value="Retrovirus-related Pol polyprotein from transposon 17.6-like Protein"/>
    <property type="match status" value="1"/>
</dbReference>
<evidence type="ECO:0000256" key="9">
    <source>
        <dbReference type="ARBA" id="ARBA00022842"/>
    </source>
</evidence>
<dbReference type="GO" id="GO:0003964">
    <property type="term" value="F:RNA-directed DNA polymerase activity"/>
    <property type="evidence" value="ECO:0007669"/>
    <property type="project" value="UniProtKB-KW"/>
</dbReference>
<dbReference type="Pfam" id="PF00665">
    <property type="entry name" value="rve"/>
    <property type="match status" value="1"/>
</dbReference>
<dbReference type="EMBL" id="BFEA01000398">
    <property type="protein sequence ID" value="GBG82170.1"/>
    <property type="molecule type" value="Genomic_DNA"/>
</dbReference>
<dbReference type="GO" id="GO:0004519">
    <property type="term" value="F:endonuclease activity"/>
    <property type="evidence" value="ECO:0007669"/>
    <property type="project" value="UniProtKB-KW"/>
</dbReference>
<keyword evidence="5" id="KW-0479">Metal-binding</keyword>
<dbReference type="Gene3D" id="1.10.340.70">
    <property type="match status" value="1"/>
</dbReference>
<evidence type="ECO:0000313" key="20">
    <source>
        <dbReference type="Proteomes" id="UP000265515"/>
    </source>
</evidence>
<dbReference type="SUPFAM" id="SSF56672">
    <property type="entry name" value="DNA/RNA polymerases"/>
    <property type="match status" value="1"/>
</dbReference>
<evidence type="ECO:0000256" key="12">
    <source>
        <dbReference type="ARBA" id="ARBA00022932"/>
    </source>
</evidence>
<dbReference type="PROSITE" id="PS50994">
    <property type="entry name" value="INTEGRASE"/>
    <property type="match status" value="1"/>
</dbReference>
<feature type="domain" description="Integrase catalytic" evidence="18">
    <location>
        <begin position="1220"/>
        <end position="1377"/>
    </location>
</feature>
<evidence type="ECO:0008006" key="21">
    <source>
        <dbReference type="Google" id="ProtNLM"/>
    </source>
</evidence>
<dbReference type="InterPro" id="IPR043128">
    <property type="entry name" value="Rev_trsase/Diguanyl_cyclase"/>
</dbReference>
<keyword evidence="8" id="KW-0378">Hydrolase</keyword>
<protein>
    <recommendedName>
        <fullName evidence="21">Reverse transcriptase</fullName>
    </recommendedName>
</protein>
<dbReference type="Pfam" id="PF17921">
    <property type="entry name" value="Integrase_H2C2"/>
    <property type="match status" value="1"/>
</dbReference>
<dbReference type="InterPro" id="IPR012337">
    <property type="entry name" value="RNaseH-like_sf"/>
</dbReference>
<evidence type="ECO:0000256" key="11">
    <source>
        <dbReference type="ARBA" id="ARBA00022918"/>
    </source>
</evidence>
<keyword evidence="20" id="KW-1185">Reference proteome</keyword>
<feature type="compositionally biased region" description="Acidic residues" evidence="16">
    <location>
        <begin position="386"/>
        <end position="403"/>
    </location>
</feature>
<evidence type="ECO:0000256" key="10">
    <source>
        <dbReference type="ARBA" id="ARBA00022908"/>
    </source>
</evidence>
<dbReference type="InterPro" id="IPR043502">
    <property type="entry name" value="DNA/RNA_pol_sf"/>
</dbReference>
<keyword evidence="9" id="KW-0460">Magnesium</keyword>
<keyword evidence="13" id="KW-0238">DNA-binding</keyword>
<evidence type="ECO:0000256" key="15">
    <source>
        <dbReference type="ARBA" id="ARBA00023268"/>
    </source>
</evidence>
<name>A0A388LIL0_CHABU</name>
<dbReference type="SUPFAM" id="SSF53098">
    <property type="entry name" value="Ribonuclease H-like"/>
    <property type="match status" value="1"/>
</dbReference>
<dbReference type="PANTHER" id="PTHR37984">
    <property type="entry name" value="PROTEIN CBG26694"/>
    <property type="match status" value="1"/>
</dbReference>
<dbReference type="InterPro" id="IPR050951">
    <property type="entry name" value="Retrovirus_Pol_polyprotein"/>
</dbReference>
<dbReference type="InterPro" id="IPR001584">
    <property type="entry name" value="Integrase_cat-core"/>
</dbReference>
<dbReference type="GO" id="GO:0015074">
    <property type="term" value="P:DNA integration"/>
    <property type="evidence" value="ECO:0007669"/>
    <property type="project" value="UniProtKB-KW"/>
</dbReference>
<dbReference type="Pfam" id="PF17919">
    <property type="entry name" value="RT_RNaseH_2"/>
    <property type="match status" value="1"/>
</dbReference>
<dbReference type="PROSITE" id="PS50878">
    <property type="entry name" value="RT_POL"/>
    <property type="match status" value="1"/>
</dbReference>
<dbReference type="GO" id="GO:0004190">
    <property type="term" value="F:aspartic-type endopeptidase activity"/>
    <property type="evidence" value="ECO:0007669"/>
    <property type="project" value="UniProtKB-KW"/>
</dbReference>
<dbReference type="GO" id="GO:0003887">
    <property type="term" value="F:DNA-directed DNA polymerase activity"/>
    <property type="evidence" value="ECO:0007669"/>
    <property type="project" value="UniProtKB-KW"/>
</dbReference>
<dbReference type="Gene3D" id="3.30.420.10">
    <property type="entry name" value="Ribonuclease H-like superfamily/Ribonuclease H"/>
    <property type="match status" value="1"/>
</dbReference>
<dbReference type="CDD" id="cd01647">
    <property type="entry name" value="RT_LTR"/>
    <property type="match status" value="1"/>
</dbReference>
<feature type="region of interest" description="Disordered" evidence="16">
    <location>
        <begin position="382"/>
        <end position="420"/>
    </location>
</feature>
<dbReference type="GO" id="GO:0006310">
    <property type="term" value="P:DNA recombination"/>
    <property type="evidence" value="ECO:0007669"/>
    <property type="project" value="UniProtKB-KW"/>
</dbReference>
<comment type="caution">
    <text evidence="19">The sequence shown here is derived from an EMBL/GenBank/DDBJ whole genome shotgun (WGS) entry which is preliminary data.</text>
</comment>
<keyword evidence="11" id="KW-0695">RNA-directed DNA polymerase</keyword>
<evidence type="ECO:0000256" key="3">
    <source>
        <dbReference type="ARBA" id="ARBA00022695"/>
    </source>
</evidence>
<reference evidence="19 20" key="1">
    <citation type="journal article" date="2018" name="Cell">
        <title>The Chara Genome: Secondary Complexity and Implications for Plant Terrestrialization.</title>
        <authorList>
            <person name="Nishiyama T."/>
            <person name="Sakayama H."/>
            <person name="Vries J.D."/>
            <person name="Buschmann H."/>
            <person name="Saint-Marcoux D."/>
            <person name="Ullrich K.K."/>
            <person name="Haas F.B."/>
            <person name="Vanderstraeten L."/>
            <person name="Becker D."/>
            <person name="Lang D."/>
            <person name="Vosolsobe S."/>
            <person name="Rombauts S."/>
            <person name="Wilhelmsson P.K.I."/>
            <person name="Janitza P."/>
            <person name="Kern R."/>
            <person name="Heyl A."/>
            <person name="Rumpler F."/>
            <person name="Villalobos L.I.A.C."/>
            <person name="Clay J.M."/>
            <person name="Skokan R."/>
            <person name="Toyoda A."/>
            <person name="Suzuki Y."/>
            <person name="Kagoshima H."/>
            <person name="Schijlen E."/>
            <person name="Tajeshwar N."/>
            <person name="Catarino B."/>
            <person name="Hetherington A.J."/>
            <person name="Saltykova A."/>
            <person name="Bonnot C."/>
            <person name="Breuninger H."/>
            <person name="Symeonidi A."/>
            <person name="Radhakrishnan G.V."/>
            <person name="Van Nieuwerburgh F."/>
            <person name="Deforce D."/>
            <person name="Chang C."/>
            <person name="Karol K.G."/>
            <person name="Hedrich R."/>
            <person name="Ulvskov P."/>
            <person name="Glockner G."/>
            <person name="Delwiche C.F."/>
            <person name="Petrasek J."/>
            <person name="Van de Peer Y."/>
            <person name="Friml J."/>
            <person name="Beilby M."/>
            <person name="Dolan L."/>
            <person name="Kohara Y."/>
            <person name="Sugano S."/>
            <person name="Fujiyama A."/>
            <person name="Delaux P.-M."/>
            <person name="Quint M."/>
            <person name="TheiBen G."/>
            <person name="Hagemann M."/>
            <person name="Harholt J."/>
            <person name="Dunand C."/>
            <person name="Zachgo S."/>
            <person name="Langdale J."/>
            <person name="Maumus F."/>
            <person name="Straeten D.V.D."/>
            <person name="Gould S.B."/>
            <person name="Rensing S.A."/>
        </authorList>
    </citation>
    <scope>NUCLEOTIDE SEQUENCE [LARGE SCALE GENOMIC DNA]</scope>
    <source>
        <strain evidence="19 20">S276</strain>
    </source>
</reference>
<dbReference type="Gene3D" id="3.10.10.10">
    <property type="entry name" value="HIV Type 1 Reverse Transcriptase, subunit A, domain 1"/>
    <property type="match status" value="1"/>
</dbReference>
<dbReference type="Proteomes" id="UP000265515">
    <property type="component" value="Unassembled WGS sequence"/>
</dbReference>
<keyword evidence="14" id="KW-0233">DNA recombination</keyword>
<dbReference type="InterPro" id="IPR021109">
    <property type="entry name" value="Peptidase_aspartic_dom_sf"/>
</dbReference>
<dbReference type="GO" id="GO:0006508">
    <property type="term" value="P:proteolysis"/>
    <property type="evidence" value="ECO:0007669"/>
    <property type="project" value="UniProtKB-KW"/>
</dbReference>
<evidence type="ECO:0000256" key="4">
    <source>
        <dbReference type="ARBA" id="ARBA00022722"/>
    </source>
</evidence>
<evidence type="ECO:0000256" key="5">
    <source>
        <dbReference type="ARBA" id="ARBA00022723"/>
    </source>
</evidence>
<feature type="region of interest" description="Disordered" evidence="16">
    <location>
        <begin position="582"/>
        <end position="605"/>
    </location>
</feature>
<dbReference type="CDD" id="cd09274">
    <property type="entry name" value="RNase_HI_RT_Ty3"/>
    <property type="match status" value="1"/>
</dbReference>
<keyword evidence="6" id="KW-0064">Aspartyl protease</keyword>
<evidence type="ECO:0000256" key="14">
    <source>
        <dbReference type="ARBA" id="ARBA00023172"/>
    </source>
</evidence>
<evidence type="ECO:0000256" key="7">
    <source>
        <dbReference type="ARBA" id="ARBA00022759"/>
    </source>
</evidence>
<dbReference type="PANTHER" id="PTHR37984:SF5">
    <property type="entry name" value="PROTEIN NYNRIN-LIKE"/>
    <property type="match status" value="1"/>
</dbReference>
<keyword evidence="3" id="KW-0548">Nucleotidyltransferase</keyword>
<dbReference type="GO" id="GO:0003677">
    <property type="term" value="F:DNA binding"/>
    <property type="evidence" value="ECO:0007669"/>
    <property type="project" value="UniProtKB-KW"/>
</dbReference>
<evidence type="ECO:0000256" key="2">
    <source>
        <dbReference type="ARBA" id="ARBA00022679"/>
    </source>
</evidence>
<dbReference type="InterPro" id="IPR041588">
    <property type="entry name" value="Integrase_H2C2"/>
</dbReference>
<dbReference type="InterPro" id="IPR036397">
    <property type="entry name" value="RNaseH_sf"/>
</dbReference>
<evidence type="ECO:0000256" key="13">
    <source>
        <dbReference type="ARBA" id="ARBA00023125"/>
    </source>
</evidence>
<sequence>MRAQTARREEREREGVLFESVRRGKRSVRPNIRRERTPLERSTDTPSFGMANITSARWQAMLDAAEENERPLFQKLYDDAVQREREAAAAARAANIADQVALLRIPEANTDRFQEGLAAAVAALVRLRTLEDLESRSGASSSSGNAGSSALVIVPNARTSAQNATVPTGVQYSGPTVDKRAATLPSKYDGKADITSWISSMRSYFEVMPTPQEDQSMIMGTNTEPAVRNHIELQAVAADYDRIDLTEWLKVTPVRTLEDLLLARYQDKHVALKARLKLQALKGQTWRSSMQALEQHLIGLFTTPDLGMTDVSCMDVVMGVAPKEYLSLLALKDHTTWRELMTDLVNLEAKDLARQKKVPAAGGKPQRKRFGSSNQLALHDHREAEDQSYADDLSLDDDLEPDSDMGCSTSSIESDVDKDEKLNAFRKTASNKGPNRGSGKGTVVHLPKNAKIPEKPEDASTKPWEALRVRVTFDKDRTITHELNFYVMDKCPFDAVIGLGWLKAHCLKTTWADNQFVVRDAKGNERTVLLDETRESPVTVLSANKFCKSMRRRKEVGHVHIPLVKPLHVPSTFAAFFTSVSNSTSTTSTSNPSTSTVNNPSTSNPIVIAVNSQSNFLSPHEDDPPPEVPTNVRQLLDPFPEVLAEPRGIPERPVKHKIEIIEGSVPPKCCVYRMGQGELEELRRQIDGMIDRGWIRPSESEFGAPVLFVPKKGGKLRMCIDYRGLNRSTRNNAYPLPHIDDLLDAAGGCKVFSKIDLKSGYHQIEVDPSDQHKTAFKTRDGLYEFIVMPFSLTNAPATFQSLMDKVLRHQLNRFVVVYLDDILIFSKTMDEHLKHLEEVLQVLKEAQLHLNLEKFEFGRDSVIYLGHRLSANGLEPKATKVEVIRNCPQPANVRELRSFLGLVSYYRKFVPKFSVIAHPLSRLTCKNVAYAWCEKCETAVQALKEALVSHPVLRIADPNLTFVVTTDASQFGIGAVLQQDDGDGLRPLEYYSKRMPNHKVATSMYMCELYALREALAHWKHYLLVRHFKVYSDHQTLQWIQTQSELSPTLTRWLHDIDVYNFELKHKKGCYNRVADALSRHPEFLTCLVGSYDLQRKLKEDLVEHTAKDQGLNPILEQLKADPNSQPDFHECKGLVFRRYGKFDRLCVPKHAPLRTHFLDLAHGRSGHFGFEKTYGTLLQQFDWPGMKGSAQKFIAECQVCQRTKVHRHKPYGLVRPLPIPNGPGESISIDFTDMGKVSEAGNSQVMVIVDRFSKFLNLIPFPPHAPTELVIEEFHQQNILQFGVPKTIVSDRDTRFINKDWKDFTSQIYDIKLNKTSGRHTEANGLAEEINQTVRALIVPNQNTWDKELHKVKGLYNNSIHSAIGVTPNQLQYGWPMRNPLSYLFPERSPGLMPDMPGYNAKYARLLKVVIAAMNKRQHAMIKHANKLRKEEKSKVGDYVQVKMSEFSDEEGISRKLIPLYYGPWQILKVIGDDFGPSYVIDVPPHLRTYPVFHASKLFQHIDDETFPFRDPMIPIDRIVSREGRGRNRQYKVHFLYHLLTEFFWIDRKELLKSAPRVVNAYERKIVEGQTAKFVATMTPHGLTKSLLLIYSYDAFCANSERVTRSKGPRS</sequence>
<keyword evidence="1" id="KW-0645">Protease</keyword>
<dbReference type="Gene3D" id="2.40.70.10">
    <property type="entry name" value="Acid Proteases"/>
    <property type="match status" value="1"/>
</dbReference>
<dbReference type="FunFam" id="3.30.70.270:FF:000020">
    <property type="entry name" value="Transposon Tf2-6 polyprotein-like Protein"/>
    <property type="match status" value="1"/>
</dbReference>
<evidence type="ECO:0000259" key="17">
    <source>
        <dbReference type="PROSITE" id="PS50878"/>
    </source>
</evidence>
<evidence type="ECO:0000256" key="8">
    <source>
        <dbReference type="ARBA" id="ARBA00022801"/>
    </source>
</evidence>
<dbReference type="InterPro" id="IPR000477">
    <property type="entry name" value="RT_dom"/>
</dbReference>
<dbReference type="GO" id="GO:0046872">
    <property type="term" value="F:metal ion binding"/>
    <property type="evidence" value="ECO:0007669"/>
    <property type="project" value="UniProtKB-KW"/>
</dbReference>
<keyword evidence="15" id="KW-0511">Multifunctional enzyme</keyword>
<proteinExistence type="predicted"/>
<feature type="region of interest" description="Disordered" evidence="16">
    <location>
        <begin position="356"/>
        <end position="375"/>
    </location>
</feature>
<keyword evidence="2" id="KW-0808">Transferase</keyword>
<feature type="domain" description="Reverse transcriptase" evidence="17">
    <location>
        <begin position="690"/>
        <end position="869"/>
    </location>
</feature>
<keyword evidence="10" id="KW-0229">DNA integration</keyword>
<dbReference type="Gramene" id="GBG82170">
    <property type="protein sequence ID" value="GBG82170"/>
    <property type="gene ID" value="CBR_g34451"/>
</dbReference>
<dbReference type="InterPro" id="IPR041577">
    <property type="entry name" value="RT_RNaseH_2"/>
</dbReference>
<gene>
    <name evidence="19" type="ORF">CBR_g34451</name>
</gene>
<keyword evidence="12" id="KW-0239">DNA-directed DNA polymerase</keyword>
<evidence type="ECO:0000256" key="6">
    <source>
        <dbReference type="ARBA" id="ARBA00022750"/>
    </source>
</evidence>
<dbReference type="Pfam" id="PF00078">
    <property type="entry name" value="RVT_1"/>
    <property type="match status" value="1"/>
</dbReference>
<dbReference type="Gene3D" id="3.30.70.270">
    <property type="match status" value="2"/>
</dbReference>
<evidence type="ECO:0000313" key="19">
    <source>
        <dbReference type="EMBL" id="GBG82170.1"/>
    </source>
</evidence>
<keyword evidence="7" id="KW-0255">Endonuclease</keyword>
<keyword evidence="4" id="KW-0540">Nuclease</keyword>
<dbReference type="InterPro" id="IPR056924">
    <property type="entry name" value="SH3_Tf2-1"/>
</dbReference>
<accession>A0A388LIL0</accession>
<organism evidence="19 20">
    <name type="scientific">Chara braunii</name>
    <name type="common">Braun's stonewort</name>
    <dbReference type="NCBI Taxonomy" id="69332"/>
    <lineage>
        <taxon>Eukaryota</taxon>
        <taxon>Viridiplantae</taxon>
        <taxon>Streptophyta</taxon>
        <taxon>Charophyceae</taxon>
        <taxon>Charales</taxon>
        <taxon>Characeae</taxon>
        <taxon>Chara</taxon>
    </lineage>
</organism>
<evidence type="ECO:0000256" key="16">
    <source>
        <dbReference type="SAM" id="MobiDB-lite"/>
    </source>
</evidence>